<accession>A0ACB9FXV3</accession>
<dbReference type="Proteomes" id="UP001056120">
    <property type="component" value="Linkage Group LG15"/>
</dbReference>
<sequence>MKTTTCSCVGKFPTTKSNLSFPKPIVTAKPNRTEKVLYTEKIFTESEFEEFENPWGDYTSKEDGVTDHDNVPGETGPDEGECLVDFNVFDNIRFDEEPEVEESNEPET</sequence>
<protein>
    <submittedName>
        <fullName evidence="1">Uncharacterized protein</fullName>
    </submittedName>
</protein>
<evidence type="ECO:0000313" key="2">
    <source>
        <dbReference type="Proteomes" id="UP001056120"/>
    </source>
</evidence>
<comment type="caution">
    <text evidence="1">The sequence shown here is derived from an EMBL/GenBank/DDBJ whole genome shotgun (WGS) entry which is preliminary data.</text>
</comment>
<proteinExistence type="predicted"/>
<dbReference type="EMBL" id="CM042032">
    <property type="protein sequence ID" value="KAI3775651.1"/>
    <property type="molecule type" value="Genomic_DNA"/>
</dbReference>
<organism evidence="1 2">
    <name type="scientific">Smallanthus sonchifolius</name>
    <dbReference type="NCBI Taxonomy" id="185202"/>
    <lineage>
        <taxon>Eukaryota</taxon>
        <taxon>Viridiplantae</taxon>
        <taxon>Streptophyta</taxon>
        <taxon>Embryophyta</taxon>
        <taxon>Tracheophyta</taxon>
        <taxon>Spermatophyta</taxon>
        <taxon>Magnoliopsida</taxon>
        <taxon>eudicotyledons</taxon>
        <taxon>Gunneridae</taxon>
        <taxon>Pentapetalae</taxon>
        <taxon>asterids</taxon>
        <taxon>campanulids</taxon>
        <taxon>Asterales</taxon>
        <taxon>Asteraceae</taxon>
        <taxon>Asteroideae</taxon>
        <taxon>Heliantheae alliance</taxon>
        <taxon>Millerieae</taxon>
        <taxon>Smallanthus</taxon>
    </lineage>
</organism>
<evidence type="ECO:0000313" key="1">
    <source>
        <dbReference type="EMBL" id="KAI3775651.1"/>
    </source>
</evidence>
<reference evidence="2" key="1">
    <citation type="journal article" date="2022" name="Mol. Ecol. Resour.">
        <title>The genomes of chicory, endive, great burdock and yacon provide insights into Asteraceae palaeo-polyploidization history and plant inulin production.</title>
        <authorList>
            <person name="Fan W."/>
            <person name="Wang S."/>
            <person name="Wang H."/>
            <person name="Wang A."/>
            <person name="Jiang F."/>
            <person name="Liu H."/>
            <person name="Zhao H."/>
            <person name="Xu D."/>
            <person name="Zhang Y."/>
        </authorList>
    </citation>
    <scope>NUCLEOTIDE SEQUENCE [LARGE SCALE GENOMIC DNA]</scope>
    <source>
        <strain evidence="2">cv. Yunnan</strain>
    </source>
</reference>
<keyword evidence="2" id="KW-1185">Reference proteome</keyword>
<gene>
    <name evidence="1" type="ORF">L1987_45399</name>
</gene>
<reference evidence="1 2" key="2">
    <citation type="journal article" date="2022" name="Mol. Ecol. Resour.">
        <title>The genomes of chicory, endive, great burdock and yacon provide insights into Asteraceae paleo-polyploidization history and plant inulin production.</title>
        <authorList>
            <person name="Fan W."/>
            <person name="Wang S."/>
            <person name="Wang H."/>
            <person name="Wang A."/>
            <person name="Jiang F."/>
            <person name="Liu H."/>
            <person name="Zhao H."/>
            <person name="Xu D."/>
            <person name="Zhang Y."/>
        </authorList>
    </citation>
    <scope>NUCLEOTIDE SEQUENCE [LARGE SCALE GENOMIC DNA]</scope>
    <source>
        <strain evidence="2">cv. Yunnan</strain>
        <tissue evidence="1">Leaves</tissue>
    </source>
</reference>
<name>A0ACB9FXV3_9ASTR</name>